<sequence length="420" mass="46182">MHSADRDVWRAIDRGERPLDWPAWFGQPEGADYLTPAGKDTAERAAADLTSFFGPKWLPQATQPGGGRRVNELGAASPVLSPTPRRRPDAFIEALRWWAALQFLLERDVGGIGTIRRVARSDISTDRFRHTLAQARLAAVAASIGAEVVLEPAKAAGPGDVLIRLGNRELFLEVVTFGPVPNGDDLAYDRHVLHLITNEDGVHWEGNVPGFLNKADEARWEAETIHAAARCKESSSAVEVAGSWGILIVRPGEEPEGRVLHGPQVNVNLGARLYDVLDKKAVQTRDAGVAWVWVEDYGGLYPYTPFVTMPLQDKLRAFGALAEPMLADRLHVGGVIWTRAVRAQAPINDDVVDRSGFAVQRGLPGGVVRETVTVHRRLLLPDQLRIVASLTNAEQEWLDWALKRLGSEPLAELIRQPLVR</sequence>
<gene>
    <name evidence="1" type="ORF">GCM10022235_00380</name>
</gene>
<protein>
    <recommendedName>
        <fullName evidence="3">Phage portal protein</fullName>
    </recommendedName>
</protein>
<dbReference type="EMBL" id="BAABAA010000001">
    <property type="protein sequence ID" value="GAA3536854.1"/>
    <property type="molecule type" value="Genomic_DNA"/>
</dbReference>
<proteinExistence type="predicted"/>
<evidence type="ECO:0000313" key="2">
    <source>
        <dbReference type="Proteomes" id="UP001501222"/>
    </source>
</evidence>
<name>A0ABP6VK16_9ACTN</name>
<reference evidence="2" key="1">
    <citation type="journal article" date="2019" name="Int. J. Syst. Evol. Microbiol.">
        <title>The Global Catalogue of Microorganisms (GCM) 10K type strain sequencing project: providing services to taxonomists for standard genome sequencing and annotation.</title>
        <authorList>
            <consortium name="The Broad Institute Genomics Platform"/>
            <consortium name="The Broad Institute Genome Sequencing Center for Infectious Disease"/>
            <person name="Wu L."/>
            <person name="Ma J."/>
        </authorList>
    </citation>
    <scope>NUCLEOTIDE SEQUENCE [LARGE SCALE GENOMIC DNA]</scope>
    <source>
        <strain evidence="2">JCM 16928</strain>
    </source>
</reference>
<dbReference type="RefSeq" id="WP_344835948.1">
    <property type="nucleotide sequence ID" value="NZ_BAABAA010000001.1"/>
</dbReference>
<keyword evidence="2" id="KW-1185">Reference proteome</keyword>
<accession>A0ABP6VK16</accession>
<dbReference type="Proteomes" id="UP001501222">
    <property type="component" value="Unassembled WGS sequence"/>
</dbReference>
<evidence type="ECO:0000313" key="1">
    <source>
        <dbReference type="EMBL" id="GAA3536854.1"/>
    </source>
</evidence>
<organism evidence="1 2">
    <name type="scientific">Kribbella ginsengisoli</name>
    <dbReference type="NCBI Taxonomy" id="363865"/>
    <lineage>
        <taxon>Bacteria</taxon>
        <taxon>Bacillati</taxon>
        <taxon>Actinomycetota</taxon>
        <taxon>Actinomycetes</taxon>
        <taxon>Propionibacteriales</taxon>
        <taxon>Kribbellaceae</taxon>
        <taxon>Kribbella</taxon>
    </lineage>
</organism>
<evidence type="ECO:0008006" key="3">
    <source>
        <dbReference type="Google" id="ProtNLM"/>
    </source>
</evidence>
<comment type="caution">
    <text evidence="1">The sequence shown here is derived from an EMBL/GenBank/DDBJ whole genome shotgun (WGS) entry which is preliminary data.</text>
</comment>